<dbReference type="AlphaFoldDB" id="A0A2P2IVB9"/>
<protein>
    <submittedName>
        <fullName evidence="1">Uncharacterized protein</fullName>
    </submittedName>
</protein>
<accession>A0A2P2IVB9</accession>
<proteinExistence type="predicted"/>
<name>A0A2P2IVB9_RHIMU</name>
<dbReference type="EMBL" id="GGEC01004644">
    <property type="protein sequence ID" value="MBW85127.1"/>
    <property type="molecule type" value="Transcribed_RNA"/>
</dbReference>
<organism evidence="1">
    <name type="scientific">Rhizophora mucronata</name>
    <name type="common">Asiatic mangrove</name>
    <dbReference type="NCBI Taxonomy" id="61149"/>
    <lineage>
        <taxon>Eukaryota</taxon>
        <taxon>Viridiplantae</taxon>
        <taxon>Streptophyta</taxon>
        <taxon>Embryophyta</taxon>
        <taxon>Tracheophyta</taxon>
        <taxon>Spermatophyta</taxon>
        <taxon>Magnoliopsida</taxon>
        <taxon>eudicotyledons</taxon>
        <taxon>Gunneridae</taxon>
        <taxon>Pentapetalae</taxon>
        <taxon>rosids</taxon>
        <taxon>fabids</taxon>
        <taxon>Malpighiales</taxon>
        <taxon>Rhizophoraceae</taxon>
        <taxon>Rhizophora</taxon>
    </lineage>
</organism>
<evidence type="ECO:0000313" key="1">
    <source>
        <dbReference type="EMBL" id="MBW85127.1"/>
    </source>
</evidence>
<sequence length="40" mass="4443">MGHVSCSPTLTRCYRVKHGPSTSTEFCRTGRLTMTSPLDQ</sequence>
<reference evidence="1" key="1">
    <citation type="submission" date="2018-02" db="EMBL/GenBank/DDBJ databases">
        <title>Rhizophora mucronata_Transcriptome.</title>
        <authorList>
            <person name="Meera S.P."/>
            <person name="Sreeshan A."/>
            <person name="Augustine A."/>
        </authorList>
    </citation>
    <scope>NUCLEOTIDE SEQUENCE</scope>
    <source>
        <tissue evidence="1">Leaf</tissue>
    </source>
</reference>